<proteinExistence type="inferred from homology"/>
<keyword evidence="11" id="KW-1185">Reference proteome</keyword>
<organism evidence="10 11">
    <name type="scientific">Dendrobium catenatum</name>
    <dbReference type="NCBI Taxonomy" id="906689"/>
    <lineage>
        <taxon>Eukaryota</taxon>
        <taxon>Viridiplantae</taxon>
        <taxon>Streptophyta</taxon>
        <taxon>Embryophyta</taxon>
        <taxon>Tracheophyta</taxon>
        <taxon>Spermatophyta</taxon>
        <taxon>Magnoliopsida</taxon>
        <taxon>Liliopsida</taxon>
        <taxon>Asparagales</taxon>
        <taxon>Orchidaceae</taxon>
        <taxon>Epidendroideae</taxon>
        <taxon>Malaxideae</taxon>
        <taxon>Dendrobiinae</taxon>
        <taxon>Dendrobium</taxon>
    </lineage>
</organism>
<dbReference type="AlphaFoldDB" id="A0A2I0WSF5"/>
<name>A0A2I0WSF5_9ASPA</name>
<dbReference type="PANTHER" id="PTHR32467:SF72">
    <property type="entry name" value="AP2-LIKE ETHYLENE-RESPONSIVE TRANSCRIPTION FACTOR BBM"/>
    <property type="match status" value="1"/>
</dbReference>
<feature type="compositionally biased region" description="Low complexity" evidence="8">
    <location>
        <begin position="185"/>
        <end position="194"/>
    </location>
</feature>
<dbReference type="Pfam" id="PF00847">
    <property type="entry name" value="AP2"/>
    <property type="match status" value="2"/>
</dbReference>
<dbReference type="PRINTS" id="PR00367">
    <property type="entry name" value="ETHRSPELEMNT"/>
</dbReference>
<dbReference type="CDD" id="cd00018">
    <property type="entry name" value="AP2"/>
    <property type="match status" value="2"/>
</dbReference>
<evidence type="ECO:0000256" key="5">
    <source>
        <dbReference type="ARBA" id="ARBA00023163"/>
    </source>
</evidence>
<feature type="domain" description="AP2/ERF" evidence="9">
    <location>
        <begin position="233"/>
        <end position="299"/>
    </location>
</feature>
<evidence type="ECO:0000256" key="4">
    <source>
        <dbReference type="ARBA" id="ARBA00023125"/>
    </source>
</evidence>
<dbReference type="InterPro" id="IPR036955">
    <property type="entry name" value="AP2/ERF_dom_sf"/>
</dbReference>
<comment type="similarity">
    <text evidence="7">Belongs to the AP2/ERF transcription factor family. AP2 subfamily.</text>
</comment>
<dbReference type="STRING" id="906689.A0A2I0WSF5"/>
<keyword evidence="5" id="KW-0804">Transcription</keyword>
<accession>A0A2I0WSF5</accession>
<dbReference type="GO" id="GO:0003677">
    <property type="term" value="F:DNA binding"/>
    <property type="evidence" value="ECO:0007669"/>
    <property type="project" value="UniProtKB-KW"/>
</dbReference>
<feature type="region of interest" description="Disordered" evidence="8">
    <location>
        <begin position="185"/>
        <end position="211"/>
    </location>
</feature>
<dbReference type="GO" id="GO:0003700">
    <property type="term" value="F:DNA-binding transcription factor activity"/>
    <property type="evidence" value="ECO:0007669"/>
    <property type="project" value="InterPro"/>
</dbReference>
<protein>
    <submittedName>
        <fullName evidence="10">AP2-like ethylene-responsive transcription factor BBM2</fullName>
    </submittedName>
</protein>
<reference evidence="10 11" key="1">
    <citation type="journal article" date="2016" name="Sci. Rep.">
        <title>The Dendrobium catenatum Lindl. genome sequence provides insights into polysaccharide synthase, floral development and adaptive evolution.</title>
        <authorList>
            <person name="Zhang G.Q."/>
            <person name="Xu Q."/>
            <person name="Bian C."/>
            <person name="Tsai W.C."/>
            <person name="Yeh C.M."/>
            <person name="Liu K.W."/>
            <person name="Yoshida K."/>
            <person name="Zhang L.S."/>
            <person name="Chang S.B."/>
            <person name="Chen F."/>
            <person name="Shi Y."/>
            <person name="Su Y.Y."/>
            <person name="Zhang Y.Q."/>
            <person name="Chen L.J."/>
            <person name="Yin Y."/>
            <person name="Lin M."/>
            <person name="Huang H."/>
            <person name="Deng H."/>
            <person name="Wang Z.W."/>
            <person name="Zhu S.L."/>
            <person name="Zhao X."/>
            <person name="Deng C."/>
            <person name="Niu S.C."/>
            <person name="Huang J."/>
            <person name="Wang M."/>
            <person name="Liu G.H."/>
            <person name="Yang H.J."/>
            <person name="Xiao X.J."/>
            <person name="Hsiao Y.Y."/>
            <person name="Wu W.L."/>
            <person name="Chen Y.Y."/>
            <person name="Mitsuda N."/>
            <person name="Ohme-Takagi M."/>
            <person name="Luo Y.B."/>
            <person name="Van de Peer Y."/>
            <person name="Liu Z.J."/>
        </authorList>
    </citation>
    <scope>NUCLEOTIDE SEQUENCE [LARGE SCALE GENOMIC DNA]</scope>
    <source>
        <tissue evidence="10">The whole plant</tissue>
    </source>
</reference>
<dbReference type="Proteomes" id="UP000233837">
    <property type="component" value="Unassembled WGS sequence"/>
</dbReference>
<dbReference type="FunFam" id="3.30.730.10:FF:000003">
    <property type="entry name" value="AP2-like ethylene-responsive transcription factor ANT"/>
    <property type="match status" value="1"/>
</dbReference>
<evidence type="ECO:0000256" key="7">
    <source>
        <dbReference type="ARBA" id="ARBA00037973"/>
    </source>
</evidence>
<comment type="subcellular location">
    <subcellularLocation>
        <location evidence="1">Nucleus</location>
    </subcellularLocation>
</comment>
<sequence length="640" mass="69343">MASINNWLAFSLSPHETLIPSDDASTADCFCISGDSSSEPPLGVSTLREDVPFDILEAVHRTDQQNQDWNIKCLDFKGSPSDLSMVVGTSSNRMNNHMEVEEPKLEDFLGSHSSSEDYVFSDCNDVGSSIGLSMIKTWLRNQPVTQHVGEEKSSGAVVVAGKLGGQNSSQGLSLSMSMTSQSSSALTLMATSSERGGGGESSASPDRVGYGGQSAMEAVTKKSIDTFGQRTSIYRGVTRHRWTGRYEAHLWDNSCRREGQSRKGRQVYLGGYDKEDKAARAYDLAALKYWGPPTTTNFPVSNYDKELEEMKHMTRQEYVASLRRKSSGFSRGASIYRGVTRHHQHGRWQARIGRVAGNKDLYLGTFSTQEDAAEAYDIAAIKFRGLNAVTNFDMSRYDVKSILESSNLPIGGVAKRLKEASDHSASTINGRRPVCAIKSLASHYSGTISAASAGIGWPSISFQQPQPNPLSICYPFALQKGWCKQEQDPFVPAASTATHSMQDLHHLNTHDFFPPTAAMNSFLSMQDFGSASLEHSTASNSVDCGGFMLPVSINEGSGCFGDEHGKQMEIENYMGTCTYNSYEQLPAGMVKAANGHELSGGGFSGWGLSAQATMASRAGNVASACHGGPVFSVWNDSYSL</sequence>
<keyword evidence="4" id="KW-0238">DNA-binding</keyword>
<reference evidence="10 11" key="2">
    <citation type="journal article" date="2017" name="Nature">
        <title>The Apostasia genome and the evolution of orchids.</title>
        <authorList>
            <person name="Zhang G.Q."/>
            <person name="Liu K.W."/>
            <person name="Li Z."/>
            <person name="Lohaus R."/>
            <person name="Hsiao Y.Y."/>
            <person name="Niu S.C."/>
            <person name="Wang J.Y."/>
            <person name="Lin Y.C."/>
            <person name="Xu Q."/>
            <person name="Chen L.J."/>
            <person name="Yoshida K."/>
            <person name="Fujiwara S."/>
            <person name="Wang Z.W."/>
            <person name="Zhang Y.Q."/>
            <person name="Mitsuda N."/>
            <person name="Wang M."/>
            <person name="Liu G.H."/>
            <person name="Pecoraro L."/>
            <person name="Huang H.X."/>
            <person name="Xiao X.J."/>
            <person name="Lin M."/>
            <person name="Wu X.Y."/>
            <person name="Wu W.L."/>
            <person name="Chen Y.Y."/>
            <person name="Chang S.B."/>
            <person name="Sakamoto S."/>
            <person name="Ohme-Takagi M."/>
            <person name="Yagi M."/>
            <person name="Zeng S.J."/>
            <person name="Shen C.Y."/>
            <person name="Yeh C.M."/>
            <person name="Luo Y.B."/>
            <person name="Tsai W.C."/>
            <person name="Van de Peer Y."/>
            <person name="Liu Z.J."/>
        </authorList>
    </citation>
    <scope>NUCLEOTIDE SEQUENCE [LARGE SCALE GENOMIC DNA]</scope>
    <source>
        <tissue evidence="10">The whole plant</tissue>
    </source>
</reference>
<evidence type="ECO:0000313" key="11">
    <source>
        <dbReference type="Proteomes" id="UP000233837"/>
    </source>
</evidence>
<evidence type="ECO:0000256" key="2">
    <source>
        <dbReference type="ARBA" id="ARBA00022737"/>
    </source>
</evidence>
<gene>
    <name evidence="10" type="primary">BBM2</name>
    <name evidence="10" type="ORF">MA16_Dca011128</name>
</gene>
<dbReference type="PANTHER" id="PTHR32467">
    <property type="entry name" value="AP2-LIKE ETHYLENE-RESPONSIVE TRANSCRIPTION FACTOR"/>
    <property type="match status" value="1"/>
</dbReference>
<evidence type="ECO:0000256" key="6">
    <source>
        <dbReference type="ARBA" id="ARBA00023242"/>
    </source>
</evidence>
<keyword evidence="6" id="KW-0539">Nucleus</keyword>
<keyword evidence="3" id="KW-0805">Transcription regulation</keyword>
<evidence type="ECO:0000313" key="10">
    <source>
        <dbReference type="EMBL" id="PKU78571.1"/>
    </source>
</evidence>
<dbReference type="FunFam" id="3.30.730.10:FF:000002">
    <property type="entry name" value="AP2-like ethylene-responsive transcription factor"/>
    <property type="match status" value="1"/>
</dbReference>
<dbReference type="InterPro" id="IPR016177">
    <property type="entry name" value="DNA-bd_dom_sf"/>
</dbReference>
<dbReference type="SUPFAM" id="SSF54171">
    <property type="entry name" value="DNA-binding domain"/>
    <property type="match status" value="2"/>
</dbReference>
<keyword evidence="2" id="KW-0677">Repeat</keyword>
<evidence type="ECO:0000256" key="8">
    <source>
        <dbReference type="SAM" id="MobiDB-lite"/>
    </source>
</evidence>
<dbReference type="EMBL" id="KZ502448">
    <property type="protein sequence ID" value="PKU78571.1"/>
    <property type="molecule type" value="Genomic_DNA"/>
</dbReference>
<evidence type="ECO:0000259" key="9">
    <source>
        <dbReference type="PROSITE" id="PS51032"/>
    </source>
</evidence>
<dbReference type="GO" id="GO:0005634">
    <property type="term" value="C:nucleus"/>
    <property type="evidence" value="ECO:0007669"/>
    <property type="project" value="UniProtKB-SubCell"/>
</dbReference>
<evidence type="ECO:0000256" key="1">
    <source>
        <dbReference type="ARBA" id="ARBA00004123"/>
    </source>
</evidence>
<feature type="domain" description="AP2/ERF" evidence="9">
    <location>
        <begin position="335"/>
        <end position="393"/>
    </location>
</feature>
<dbReference type="InterPro" id="IPR001471">
    <property type="entry name" value="AP2/ERF_dom"/>
</dbReference>
<dbReference type="Gene3D" id="3.30.730.10">
    <property type="entry name" value="AP2/ERF domain"/>
    <property type="match status" value="2"/>
</dbReference>
<evidence type="ECO:0000256" key="3">
    <source>
        <dbReference type="ARBA" id="ARBA00023015"/>
    </source>
</evidence>
<dbReference type="SMART" id="SM00380">
    <property type="entry name" value="AP2"/>
    <property type="match status" value="2"/>
</dbReference>
<dbReference type="PROSITE" id="PS51032">
    <property type="entry name" value="AP2_ERF"/>
    <property type="match status" value="2"/>
</dbReference>
<dbReference type="OrthoDB" id="207175at2759"/>